<evidence type="ECO:0000256" key="9">
    <source>
        <dbReference type="ARBA" id="ARBA00022617"/>
    </source>
</evidence>
<evidence type="ECO:0000256" key="3">
    <source>
        <dbReference type="ARBA" id="ARBA00004141"/>
    </source>
</evidence>
<dbReference type="Pfam" id="PF01127">
    <property type="entry name" value="Sdh_cyt"/>
    <property type="match status" value="1"/>
</dbReference>
<keyword evidence="15 16" id="KW-0472">Membrane</keyword>
<comment type="subcellular location">
    <subcellularLocation>
        <location evidence="3">Membrane</location>
        <topology evidence="3">Multi-pass membrane protein</topology>
    </subcellularLocation>
</comment>
<dbReference type="RefSeq" id="WP_093972771.1">
    <property type="nucleotide sequence ID" value="NZ_FXXQ01000002.1"/>
</dbReference>
<organism evidence="17 18">
    <name type="scientific">Boseongicola aestuarii</name>
    <dbReference type="NCBI Taxonomy" id="1470561"/>
    <lineage>
        <taxon>Bacteria</taxon>
        <taxon>Pseudomonadati</taxon>
        <taxon>Pseudomonadota</taxon>
        <taxon>Alphaproteobacteria</taxon>
        <taxon>Rhodobacterales</taxon>
        <taxon>Paracoccaceae</taxon>
        <taxon>Boseongicola</taxon>
    </lineage>
</organism>
<evidence type="ECO:0000313" key="18">
    <source>
        <dbReference type="Proteomes" id="UP000201838"/>
    </source>
</evidence>
<name>A0A238IYH1_9RHOB</name>
<proteinExistence type="predicted"/>
<gene>
    <name evidence="17" type="ORF">BOA8489_00898</name>
</gene>
<keyword evidence="13 16" id="KW-1133">Transmembrane helix</keyword>
<dbReference type="AlphaFoldDB" id="A0A238IYH1"/>
<feature type="transmembrane region" description="Helical" evidence="16">
    <location>
        <begin position="31"/>
        <end position="49"/>
    </location>
</feature>
<evidence type="ECO:0000256" key="12">
    <source>
        <dbReference type="ARBA" id="ARBA00022982"/>
    </source>
</evidence>
<dbReference type="InterPro" id="IPR014312">
    <property type="entry name" value="Succ_DH_anchor"/>
</dbReference>
<sequence>MAYLTDLKRAVGMGSAREGTKRHWSMTKSSVALLILTPFFVFTFGPMLGQPHDAVMAYFARPFPAIVAALMVVTSFMHFKTGVQMLVEDYVHGLAREITIILLTCLSYGAAATGVFAIAKIAL</sequence>
<evidence type="ECO:0000256" key="14">
    <source>
        <dbReference type="ARBA" id="ARBA00023004"/>
    </source>
</evidence>
<keyword evidence="18" id="KW-1185">Reference proteome</keyword>
<keyword evidence="9" id="KW-0349">Heme</keyword>
<dbReference type="CDD" id="cd03495">
    <property type="entry name" value="SQR_TypeC_SdhD_like"/>
    <property type="match status" value="1"/>
</dbReference>
<evidence type="ECO:0000256" key="13">
    <source>
        <dbReference type="ARBA" id="ARBA00022989"/>
    </source>
</evidence>
<dbReference type="Proteomes" id="UP000201838">
    <property type="component" value="Unassembled WGS sequence"/>
</dbReference>
<evidence type="ECO:0000256" key="11">
    <source>
        <dbReference type="ARBA" id="ARBA00022723"/>
    </source>
</evidence>
<keyword evidence="11" id="KW-0479">Metal-binding</keyword>
<dbReference type="GO" id="GO:0020037">
    <property type="term" value="F:heme binding"/>
    <property type="evidence" value="ECO:0007669"/>
    <property type="project" value="InterPro"/>
</dbReference>
<dbReference type="GO" id="GO:0016020">
    <property type="term" value="C:membrane"/>
    <property type="evidence" value="ECO:0007669"/>
    <property type="project" value="UniProtKB-SubCell"/>
</dbReference>
<comment type="function">
    <text evidence="2">Membrane-anchoring subunit of succinate dehydrogenase (SDH).</text>
</comment>
<feature type="transmembrane region" description="Helical" evidence="16">
    <location>
        <begin position="55"/>
        <end position="79"/>
    </location>
</feature>
<dbReference type="EMBL" id="FXXQ01000002">
    <property type="protein sequence ID" value="SMX22800.1"/>
    <property type="molecule type" value="Genomic_DNA"/>
</dbReference>
<dbReference type="NCBIfam" id="TIGR02968">
    <property type="entry name" value="succ_dehyd_anc"/>
    <property type="match status" value="1"/>
</dbReference>
<keyword evidence="7" id="KW-0813">Transport</keyword>
<evidence type="ECO:0000256" key="5">
    <source>
        <dbReference type="ARBA" id="ARBA00011558"/>
    </source>
</evidence>
<reference evidence="17 18" key="1">
    <citation type="submission" date="2017-05" db="EMBL/GenBank/DDBJ databases">
        <authorList>
            <person name="Song R."/>
            <person name="Chenine A.L."/>
            <person name="Ruprecht R.M."/>
        </authorList>
    </citation>
    <scope>NUCLEOTIDE SEQUENCE [LARGE SCALE GENOMIC DNA]</scope>
    <source>
        <strain evidence="17 18">CECT 8489</strain>
    </source>
</reference>
<evidence type="ECO:0000313" key="17">
    <source>
        <dbReference type="EMBL" id="SMX22800.1"/>
    </source>
</evidence>
<comment type="cofactor">
    <cofactor evidence="1">
        <name>heme</name>
        <dbReference type="ChEBI" id="CHEBI:30413"/>
    </cofactor>
</comment>
<evidence type="ECO:0000256" key="4">
    <source>
        <dbReference type="ARBA" id="ARBA00005163"/>
    </source>
</evidence>
<dbReference type="Gene3D" id="1.20.1300.10">
    <property type="entry name" value="Fumarate reductase/succinate dehydrogenase, transmembrane subunit"/>
    <property type="match status" value="1"/>
</dbReference>
<dbReference type="UniPathway" id="UPA00223"/>
<dbReference type="InterPro" id="IPR034804">
    <property type="entry name" value="SQR/QFR_C/D"/>
</dbReference>
<evidence type="ECO:0000256" key="15">
    <source>
        <dbReference type="ARBA" id="ARBA00023136"/>
    </source>
</evidence>
<protein>
    <recommendedName>
        <fullName evidence="6">Succinate dehydrogenase hydrophobic membrane anchor subunit</fullName>
    </recommendedName>
</protein>
<dbReference type="InterPro" id="IPR000701">
    <property type="entry name" value="SuccDH_FuR_B_TM-su"/>
</dbReference>
<evidence type="ECO:0000256" key="10">
    <source>
        <dbReference type="ARBA" id="ARBA00022692"/>
    </source>
</evidence>
<evidence type="ECO:0000256" key="6">
    <source>
        <dbReference type="ARBA" id="ARBA00019425"/>
    </source>
</evidence>
<keyword evidence="10 16" id="KW-0812">Transmembrane</keyword>
<evidence type="ECO:0000256" key="7">
    <source>
        <dbReference type="ARBA" id="ARBA00022448"/>
    </source>
</evidence>
<dbReference type="GO" id="GO:0046872">
    <property type="term" value="F:metal ion binding"/>
    <property type="evidence" value="ECO:0007669"/>
    <property type="project" value="UniProtKB-KW"/>
</dbReference>
<dbReference type="GO" id="GO:0006099">
    <property type="term" value="P:tricarboxylic acid cycle"/>
    <property type="evidence" value="ECO:0007669"/>
    <property type="project" value="UniProtKB-UniPathway"/>
</dbReference>
<accession>A0A238IYH1</accession>
<keyword evidence="14" id="KW-0408">Iron</keyword>
<comment type="subunit">
    <text evidence="5">Part of an enzyme complex containing four subunits: a flavoprotein, an iron-sulfur protein, plus two membrane-anchoring proteins, SdhC and SdhD.</text>
</comment>
<evidence type="ECO:0000256" key="8">
    <source>
        <dbReference type="ARBA" id="ARBA00022532"/>
    </source>
</evidence>
<keyword evidence="8" id="KW-0816">Tricarboxylic acid cycle</keyword>
<dbReference type="SUPFAM" id="SSF81343">
    <property type="entry name" value="Fumarate reductase respiratory complex transmembrane subunits"/>
    <property type="match status" value="1"/>
</dbReference>
<comment type="pathway">
    <text evidence="4">Carbohydrate metabolism; tricarboxylic acid cycle.</text>
</comment>
<evidence type="ECO:0000256" key="1">
    <source>
        <dbReference type="ARBA" id="ARBA00001971"/>
    </source>
</evidence>
<evidence type="ECO:0000256" key="2">
    <source>
        <dbReference type="ARBA" id="ARBA00004050"/>
    </source>
</evidence>
<dbReference type="OrthoDB" id="9809280at2"/>
<evidence type="ECO:0000256" key="16">
    <source>
        <dbReference type="SAM" id="Phobius"/>
    </source>
</evidence>
<feature type="transmembrane region" description="Helical" evidence="16">
    <location>
        <begin position="100"/>
        <end position="122"/>
    </location>
</feature>
<keyword evidence="12" id="KW-0249">Electron transport</keyword>